<dbReference type="Pfam" id="PF12698">
    <property type="entry name" value="ABC2_membrane_3"/>
    <property type="match status" value="2"/>
</dbReference>
<gene>
    <name evidence="7" type="ORF">HFZ78_10345</name>
</gene>
<dbReference type="Gene3D" id="3.40.1710.10">
    <property type="entry name" value="abc type-2 transporter like domain"/>
    <property type="match status" value="1"/>
</dbReference>
<feature type="transmembrane region" description="Helical" evidence="5">
    <location>
        <begin position="752"/>
        <end position="772"/>
    </location>
</feature>
<dbReference type="InterPro" id="IPR017501">
    <property type="entry name" value="Phage_infect_YhgE_C"/>
</dbReference>
<feature type="transmembrane region" description="Helical" evidence="5">
    <location>
        <begin position="16"/>
        <end position="39"/>
    </location>
</feature>
<dbReference type="GO" id="GO:0016020">
    <property type="term" value="C:membrane"/>
    <property type="evidence" value="ECO:0007669"/>
    <property type="project" value="UniProtKB-SubCell"/>
</dbReference>
<feature type="transmembrane region" description="Helical" evidence="5">
    <location>
        <begin position="634"/>
        <end position="654"/>
    </location>
</feature>
<evidence type="ECO:0000313" key="7">
    <source>
        <dbReference type="EMBL" id="QIZ10889.1"/>
    </source>
</evidence>
<dbReference type="SUPFAM" id="SSF101967">
    <property type="entry name" value="Adhesin YadA, collagen-binding domain"/>
    <property type="match status" value="1"/>
</dbReference>
<dbReference type="InterPro" id="IPR017500">
    <property type="entry name" value="Phage_infect_YhgE_N"/>
</dbReference>
<keyword evidence="4 5" id="KW-0472">Membrane</keyword>
<accession>A0A6H1PBB8</accession>
<evidence type="ECO:0000256" key="5">
    <source>
        <dbReference type="SAM" id="Phobius"/>
    </source>
</evidence>
<reference evidence="7 8" key="1">
    <citation type="submission" date="2020-04" db="EMBL/GenBank/DDBJ databases">
        <title>Genome-Wide Identification of 5-Methylcytosine Sites in Bacterial Genomes By High-Throughput Sequencing of MspJI Restriction Fragments.</title>
        <authorList>
            <person name="Wu V."/>
        </authorList>
    </citation>
    <scope>NUCLEOTIDE SEQUENCE [LARGE SCALE GENOMIC DNA]</scope>
    <source>
        <strain evidence="7 8">S2</strain>
    </source>
</reference>
<dbReference type="InterPro" id="IPR011049">
    <property type="entry name" value="Serralysin-like_metalloprot_C"/>
</dbReference>
<evidence type="ECO:0000256" key="1">
    <source>
        <dbReference type="ARBA" id="ARBA00004141"/>
    </source>
</evidence>
<keyword evidence="3 5" id="KW-1133">Transmembrane helix</keyword>
<feature type="domain" description="ABC-2 type transporter transmembrane" evidence="6">
    <location>
        <begin position="21"/>
        <end position="154"/>
    </location>
</feature>
<dbReference type="NCBIfam" id="TIGR03057">
    <property type="entry name" value="xxxLxxG_by_4"/>
    <property type="match status" value="5"/>
</dbReference>
<dbReference type="NCBIfam" id="TIGR03061">
    <property type="entry name" value="pip_yhgE_Nterm"/>
    <property type="match status" value="1"/>
</dbReference>
<feature type="transmembrane region" description="Helical" evidence="5">
    <location>
        <begin position="594"/>
        <end position="614"/>
    </location>
</feature>
<dbReference type="PANTHER" id="PTHR43077">
    <property type="entry name" value="TRANSPORT PERMEASE YVFS-RELATED"/>
    <property type="match status" value="1"/>
</dbReference>
<protein>
    <submittedName>
        <fullName evidence="7">YhgE/Pip domain-containing protein</fullName>
    </submittedName>
</protein>
<dbReference type="InterPro" id="IPR051328">
    <property type="entry name" value="T7SS_ABC-Transporter"/>
</dbReference>
<feature type="transmembrane region" description="Helical" evidence="5">
    <location>
        <begin position="694"/>
        <end position="713"/>
    </location>
</feature>
<reference evidence="7 8" key="2">
    <citation type="submission" date="2020-04" db="EMBL/GenBank/DDBJ databases">
        <authorList>
            <person name="Fomenkov A."/>
            <person name="Anton B.P."/>
            <person name="Roberts R.J."/>
        </authorList>
    </citation>
    <scope>NUCLEOTIDE SEQUENCE [LARGE SCALE GENOMIC DNA]</scope>
    <source>
        <strain evidence="7 8">S2</strain>
    </source>
</reference>
<dbReference type="Proteomes" id="UP000501868">
    <property type="component" value="Chromosome"/>
</dbReference>
<proteinExistence type="predicted"/>
<dbReference type="NCBIfam" id="TIGR03062">
    <property type="entry name" value="pip_yhgE_Cterm"/>
    <property type="match status" value="1"/>
</dbReference>
<evidence type="ECO:0000313" key="8">
    <source>
        <dbReference type="Proteomes" id="UP000501868"/>
    </source>
</evidence>
<dbReference type="GO" id="GO:0140359">
    <property type="term" value="F:ABC-type transporter activity"/>
    <property type="evidence" value="ECO:0007669"/>
    <property type="project" value="InterPro"/>
</dbReference>
<dbReference type="AlphaFoldDB" id="A0A6H1PBB8"/>
<organism evidence="7 8">
    <name type="scientific">Priestia megaterium</name>
    <name type="common">Bacillus megaterium</name>
    <dbReference type="NCBI Taxonomy" id="1404"/>
    <lineage>
        <taxon>Bacteria</taxon>
        <taxon>Bacillati</taxon>
        <taxon>Bacillota</taxon>
        <taxon>Bacilli</taxon>
        <taxon>Bacillales</taxon>
        <taxon>Bacillaceae</taxon>
        <taxon>Priestia</taxon>
    </lineage>
</organism>
<sequence length="784" mass="84314">MLFKEELLAIVRNKKVLIPIIAVMFVPVLYAGMFLWAFWDPYAKLDELPVAVVNEDAGATLDGTHLKLGDDLVSKLKKNKQFGFEFVDKKEGYDNLKEQKYYMVIEIPKDFSKNATTLLDEQPEKLELVYTPNESYNFLSAQIGGTAVEKIKTAVAEKVTETYAETMFDKISELADGVVKASDGAAQLSDGSVDLEKGSKDLNEGLATLAEKTSEFNGGMKAADAGSNKLAVGSKDLYNGLSTLAKKSIEFDNGVKAATSGSKQVATGSNELKKGLAKADANLPLLIDGMKEVSAGAEQLKRDLPAGIAAGIEKELTGSVGELNAGIDQFQSQLTNTLASQIADQTITQQTEKMQKLAQTLIENKVDPALVQGIMANEKKNAPTKEQLEQQILSELTPKMEAGFNQFKTGVDEKLAGSSKGLENKIKAQTTPYFDQLIAGIGKVNNGQQELQKGIHDLYAGASKLTDGTNNLSDGMSQLADGADKITKGTGQLASGSGNLKKGAADLTNGMNQLTAGASALTSGSGQLADGSGQLKDGTSKLSNGAKELADKLSEGGKEVAKVHSNEKTYNMMADPVKLDSEKINHVPNYGTGFTPYFLSLGLFVGALLLSIVFPLRDTAIAPANGFNWFSSKFSIMAGIGIFQALLADVILLGGLGLDVQSLPKFILFSIITSLTFIALIQLLVSVFADAGRFIAIIILILQLTTSAGTFPLELIPNFLQHFNAYLPMSYSVQGFKAVISSGDYSFMWQNFMILLGFMLTFSIGTIAYFTMRFNHKYKHQMNN</sequence>
<dbReference type="PANTHER" id="PTHR43077:SF5">
    <property type="entry name" value="PHAGE INFECTION PROTEIN"/>
    <property type="match status" value="1"/>
</dbReference>
<feature type="domain" description="ABC-2 type transporter transmembrane" evidence="6">
    <location>
        <begin position="524"/>
        <end position="765"/>
    </location>
</feature>
<comment type="subcellular location">
    <subcellularLocation>
        <location evidence="1">Membrane</location>
        <topology evidence="1">Multi-pass membrane protein</topology>
    </subcellularLocation>
</comment>
<evidence type="ECO:0000256" key="2">
    <source>
        <dbReference type="ARBA" id="ARBA00022692"/>
    </source>
</evidence>
<dbReference type="EMBL" id="CP051128">
    <property type="protein sequence ID" value="QIZ10889.1"/>
    <property type="molecule type" value="Genomic_DNA"/>
</dbReference>
<evidence type="ECO:0000256" key="4">
    <source>
        <dbReference type="ARBA" id="ARBA00023136"/>
    </source>
</evidence>
<evidence type="ECO:0000259" key="6">
    <source>
        <dbReference type="Pfam" id="PF12698"/>
    </source>
</evidence>
<name>A0A6H1PBB8_PRIMG</name>
<keyword evidence="2 5" id="KW-0812">Transmembrane</keyword>
<dbReference type="InterPro" id="IPR013525">
    <property type="entry name" value="ABC2_TM"/>
</dbReference>
<dbReference type="Gene3D" id="1.10.287.950">
    <property type="entry name" value="Methyl-accepting chemotaxis protein"/>
    <property type="match status" value="1"/>
</dbReference>
<dbReference type="InterPro" id="IPR023908">
    <property type="entry name" value="xxxLxxG_rpt"/>
</dbReference>
<feature type="transmembrane region" description="Helical" evidence="5">
    <location>
        <begin position="666"/>
        <end position="687"/>
    </location>
</feature>
<evidence type="ECO:0000256" key="3">
    <source>
        <dbReference type="ARBA" id="ARBA00022989"/>
    </source>
</evidence>